<proteinExistence type="inferred from homology"/>
<dbReference type="PANTHER" id="PTHR11941:SF169">
    <property type="entry name" value="(7AS)-7A-METHYL-1,5-DIOXO-2,3,5,6,7,7A-HEXAHYDRO-1H-INDENE-CARBOXYL-COA HYDROLASE"/>
    <property type="match status" value="1"/>
</dbReference>
<dbReference type="InterPro" id="IPR001753">
    <property type="entry name" value="Enoyl-CoA_hydra/iso"/>
</dbReference>
<dbReference type="OrthoDB" id="4284283at2"/>
<dbReference type="Gene3D" id="1.10.12.10">
    <property type="entry name" value="Lyase 2-enoyl-coa Hydratase, Chain A, domain 2"/>
    <property type="match status" value="1"/>
</dbReference>
<dbReference type="Proteomes" id="UP000292274">
    <property type="component" value="Unassembled WGS sequence"/>
</dbReference>
<dbReference type="EMBL" id="SJJR01000014">
    <property type="protein sequence ID" value="TCB95472.1"/>
    <property type="molecule type" value="Genomic_DNA"/>
</dbReference>
<dbReference type="GO" id="GO:0006635">
    <property type="term" value="P:fatty acid beta-oxidation"/>
    <property type="evidence" value="ECO:0007669"/>
    <property type="project" value="TreeGrafter"/>
</dbReference>
<dbReference type="Gene3D" id="3.90.226.10">
    <property type="entry name" value="2-enoyl-CoA Hydratase, Chain A, domain 1"/>
    <property type="match status" value="1"/>
</dbReference>
<dbReference type="PROSITE" id="PS00166">
    <property type="entry name" value="ENOYL_COA_HYDRATASE"/>
    <property type="match status" value="1"/>
</dbReference>
<evidence type="ECO:0000256" key="4">
    <source>
        <dbReference type="RuleBase" id="RU003707"/>
    </source>
</evidence>
<protein>
    <submittedName>
        <fullName evidence="5">Crotonase/enoyl-CoA hydratase family protein</fullName>
    </submittedName>
</protein>
<dbReference type="CDD" id="cd06558">
    <property type="entry name" value="crotonase-like"/>
    <property type="match status" value="1"/>
</dbReference>
<evidence type="ECO:0000313" key="5">
    <source>
        <dbReference type="EMBL" id="TCB95472.1"/>
    </source>
</evidence>
<comment type="caution">
    <text evidence="5">The sequence shown here is derived from an EMBL/GenBank/DDBJ whole genome shotgun (WGS) entry which is preliminary data.</text>
</comment>
<dbReference type="SUPFAM" id="SSF52096">
    <property type="entry name" value="ClpP/crotonase"/>
    <property type="match status" value="1"/>
</dbReference>
<dbReference type="InterPro" id="IPR029045">
    <property type="entry name" value="ClpP/crotonase-like_dom_sf"/>
</dbReference>
<keyword evidence="3" id="KW-0456">Lyase</keyword>
<keyword evidence="2" id="KW-0443">Lipid metabolism</keyword>
<dbReference type="PANTHER" id="PTHR11941">
    <property type="entry name" value="ENOYL-COA HYDRATASE-RELATED"/>
    <property type="match status" value="1"/>
</dbReference>
<dbReference type="NCBIfam" id="NF006100">
    <property type="entry name" value="PRK08252.1"/>
    <property type="match status" value="1"/>
</dbReference>
<dbReference type="GO" id="GO:0016829">
    <property type="term" value="F:lyase activity"/>
    <property type="evidence" value="ECO:0007669"/>
    <property type="project" value="UniProtKB-KW"/>
</dbReference>
<dbReference type="RefSeq" id="WP_131305846.1">
    <property type="nucleotide sequence ID" value="NZ_SJJR01000014.1"/>
</dbReference>
<organism evidence="5 6">
    <name type="scientific">Micromonospora zingiberis</name>
    <dbReference type="NCBI Taxonomy" id="2053011"/>
    <lineage>
        <taxon>Bacteria</taxon>
        <taxon>Bacillati</taxon>
        <taxon>Actinomycetota</taxon>
        <taxon>Actinomycetes</taxon>
        <taxon>Micromonosporales</taxon>
        <taxon>Micromonosporaceae</taxon>
        <taxon>Micromonospora</taxon>
    </lineage>
</organism>
<dbReference type="InterPro" id="IPR014748">
    <property type="entry name" value="Enoyl-CoA_hydra_C"/>
</dbReference>
<sequence length="262" mass="27119">MVSSEPALLEIRDGVAVVTLNRPEALNAVNAELSRAVGDAVTAAEADPRVHVIVLTGAGRAFCAGADLKAIGAGLPLHHPGHPEWGFAGFVDRPREKPTIAAVNGLARGGGTELMLACDLVVLNEEATIGLPEVRRGLFAAAGGLIELPRHLPVKLAMELALTGATMDAATALRWGLANRVLPAGEVLAGARGLAGEISANAPLAVRVSRRLVRGAAGAGSPWDAELHDQQHRAIEELLASDDVREGATAFAEKRAPHWSGS</sequence>
<dbReference type="AlphaFoldDB" id="A0A4R0GGN3"/>
<evidence type="ECO:0000313" key="6">
    <source>
        <dbReference type="Proteomes" id="UP000292274"/>
    </source>
</evidence>
<name>A0A4R0GGN3_9ACTN</name>
<evidence type="ECO:0000256" key="2">
    <source>
        <dbReference type="ARBA" id="ARBA00023098"/>
    </source>
</evidence>
<evidence type="ECO:0000256" key="1">
    <source>
        <dbReference type="ARBA" id="ARBA00005254"/>
    </source>
</evidence>
<comment type="similarity">
    <text evidence="1 4">Belongs to the enoyl-CoA hydratase/isomerase family.</text>
</comment>
<gene>
    <name evidence="5" type="ORF">E0H26_20010</name>
</gene>
<reference evidence="5 6" key="1">
    <citation type="submission" date="2019-02" db="EMBL/GenBank/DDBJ databases">
        <title>Jishengella sp. nov., isolated from a root of Zingiber montanum.</title>
        <authorList>
            <person name="Kuncharoen N."/>
            <person name="Kudo T."/>
            <person name="Masahiro Y."/>
            <person name="Ohkuma M."/>
            <person name="Tanasupawat S."/>
        </authorList>
    </citation>
    <scope>NUCLEOTIDE SEQUENCE [LARGE SCALE GENOMIC DNA]</scope>
    <source>
        <strain evidence="5 6">PLAI 1-1</strain>
    </source>
</reference>
<accession>A0A4R0GGN3</accession>
<dbReference type="InterPro" id="IPR018376">
    <property type="entry name" value="Enoyl-CoA_hyd/isom_CS"/>
</dbReference>
<evidence type="ECO:0000256" key="3">
    <source>
        <dbReference type="ARBA" id="ARBA00023239"/>
    </source>
</evidence>
<dbReference type="Pfam" id="PF00378">
    <property type="entry name" value="ECH_1"/>
    <property type="match status" value="1"/>
</dbReference>
<keyword evidence="6" id="KW-1185">Reference proteome</keyword>